<reference evidence="6" key="1">
    <citation type="journal article" date="2019" name="Int. J. Syst. Evol. Microbiol.">
        <title>The Global Catalogue of Microorganisms (GCM) 10K type strain sequencing project: providing services to taxonomists for standard genome sequencing and annotation.</title>
        <authorList>
            <consortium name="The Broad Institute Genomics Platform"/>
            <consortium name="The Broad Institute Genome Sequencing Center for Infectious Disease"/>
            <person name="Wu L."/>
            <person name="Ma J."/>
        </authorList>
    </citation>
    <scope>NUCLEOTIDE SEQUENCE [LARGE SCALE GENOMIC DNA]</scope>
    <source>
        <strain evidence="6">CCM 7043</strain>
    </source>
</reference>
<gene>
    <name evidence="5" type="ORF">ACFSL2_23090</name>
</gene>
<name>A0ABW4VCE3_9MICO</name>
<evidence type="ECO:0008006" key="7">
    <source>
        <dbReference type="Google" id="ProtNLM"/>
    </source>
</evidence>
<keyword evidence="4" id="KW-0808">Transferase</keyword>
<dbReference type="SUPFAM" id="SSF53448">
    <property type="entry name" value="Nucleotide-diphospho-sugar transferases"/>
    <property type="match status" value="1"/>
</dbReference>
<comment type="similarity">
    <text evidence="2">Belongs to the glycosyltransferase 2 family.</text>
</comment>
<accession>A0ABW4VCE3</accession>
<evidence type="ECO:0000313" key="6">
    <source>
        <dbReference type="Proteomes" id="UP001597338"/>
    </source>
</evidence>
<evidence type="ECO:0000256" key="3">
    <source>
        <dbReference type="ARBA" id="ARBA00022676"/>
    </source>
</evidence>
<dbReference type="PANTHER" id="PTHR48090">
    <property type="entry name" value="UNDECAPRENYL-PHOSPHATE 4-DEOXY-4-FORMAMIDO-L-ARABINOSE TRANSFERASE-RELATED"/>
    <property type="match status" value="1"/>
</dbReference>
<protein>
    <recommendedName>
        <fullName evidence="7">Glycosyl transferase family 2</fullName>
    </recommendedName>
</protein>
<dbReference type="InterPro" id="IPR050256">
    <property type="entry name" value="Glycosyltransferase_2"/>
</dbReference>
<evidence type="ECO:0000256" key="1">
    <source>
        <dbReference type="ARBA" id="ARBA00001936"/>
    </source>
</evidence>
<sequence>MTYRLLIGLPSFNEADTIAKVASDIDLALLALPFPVDALLLNCDNASTDNTTNRFLETTTHFPKRVATTEHAAGKGTNTVAILQHVTDDSFDAVISVDTDLAEVPQEWIHGLAEALHEGADYCYPIRPPRWNGGDLTYHLAYPALAGVYGVDLREPLCGDVALSRRAAQQVLSEQWTDGDLRYGGDFLIASLATTEAWTCISLGAKRRNKLRSFSGVTDDDYRMGGKFRENALSVQHRARARIAAGPPPTRLVPMGVRTPVDSAFVVPDRDHDIDRLAHGTASRLRHDAEEHAFLMFAPNIASKLADLATADDAMQGLPWPLWRDALATWISPEAMGAGGAVPVDLLETLFLSRVVAHHHEIAGKPGWYQSVVEQGLDLFDHRHDLWQTT</sequence>
<comment type="caution">
    <text evidence="5">The sequence shown here is derived from an EMBL/GenBank/DDBJ whole genome shotgun (WGS) entry which is preliminary data.</text>
</comment>
<dbReference type="EMBL" id="JBHUHF010000001">
    <property type="protein sequence ID" value="MFD2028396.1"/>
    <property type="molecule type" value="Genomic_DNA"/>
</dbReference>
<dbReference type="Proteomes" id="UP001597338">
    <property type="component" value="Unassembled WGS sequence"/>
</dbReference>
<comment type="cofactor">
    <cofactor evidence="1">
        <name>Mn(2+)</name>
        <dbReference type="ChEBI" id="CHEBI:29035"/>
    </cofactor>
</comment>
<dbReference type="InterPro" id="IPR029044">
    <property type="entry name" value="Nucleotide-diphossugar_trans"/>
</dbReference>
<keyword evidence="6" id="KW-1185">Reference proteome</keyword>
<evidence type="ECO:0000313" key="5">
    <source>
        <dbReference type="EMBL" id="MFD2028396.1"/>
    </source>
</evidence>
<organism evidence="5 6">
    <name type="scientific">Promicromonospora aerolata</name>
    <dbReference type="NCBI Taxonomy" id="195749"/>
    <lineage>
        <taxon>Bacteria</taxon>
        <taxon>Bacillati</taxon>
        <taxon>Actinomycetota</taxon>
        <taxon>Actinomycetes</taxon>
        <taxon>Micrococcales</taxon>
        <taxon>Promicromonosporaceae</taxon>
        <taxon>Promicromonospora</taxon>
    </lineage>
</organism>
<dbReference type="RefSeq" id="WP_377200086.1">
    <property type="nucleotide sequence ID" value="NZ_JBHUHF010000001.1"/>
</dbReference>
<dbReference type="PANTHER" id="PTHR48090:SF10">
    <property type="entry name" value="GLUCOSYL-3-PHOSPHOGLYCERATE SYNTHASE"/>
    <property type="match status" value="1"/>
</dbReference>
<evidence type="ECO:0000256" key="4">
    <source>
        <dbReference type="ARBA" id="ARBA00022679"/>
    </source>
</evidence>
<evidence type="ECO:0000256" key="2">
    <source>
        <dbReference type="ARBA" id="ARBA00006739"/>
    </source>
</evidence>
<dbReference type="Gene3D" id="3.90.550.10">
    <property type="entry name" value="Spore Coat Polysaccharide Biosynthesis Protein SpsA, Chain A"/>
    <property type="match status" value="1"/>
</dbReference>
<keyword evidence="3" id="KW-0328">Glycosyltransferase</keyword>
<proteinExistence type="inferred from homology"/>